<dbReference type="Gene3D" id="3.40.50.2000">
    <property type="entry name" value="Glycogen Phosphorylase B"/>
    <property type="match status" value="2"/>
</dbReference>
<dbReference type="Pfam" id="PF13439">
    <property type="entry name" value="Glyco_transf_4"/>
    <property type="match status" value="1"/>
</dbReference>
<gene>
    <name evidence="3" type="ordered locus">Despr_3043</name>
</gene>
<dbReference type="KEGG" id="dpr:Despr_3043"/>
<sequence length="373" mass="41809">MRMQPNTQSPLVVHTDSSRVWGGQEIRVLTELREMRRLGFRVGLIVPRDAELARRAAAEDIPVYGVSTFAKFNPNAWRELYQIVSMLKPRVINTHSSEDSWMAGAVARFCRVPLIIRTRHVLAPISSAVSYTLFPHVIFTCSEAIAAQLTRQGVAAGKTVVLSTGNDETRFRFSPQHRHAIRQAYGIGDHHILVGNVGFLRTYKGHAFIIKTAAAMPDHYRFMLVGDGDQLDRLQALAKELGVTERVLFVGHQEQPECFLSAFDLCFFSSYEAEGVSQALIQSLLNGLPVLACRISSTEEPLNLVEDYRLVAYDDVPAACQGLNELAQLPRREPQRMERQHRIIADRYGLRGMVRKLVDTYARHGVVAGRDGS</sequence>
<feature type="domain" description="Glycosyl transferase family 1" evidence="1">
    <location>
        <begin position="180"/>
        <end position="332"/>
    </location>
</feature>
<evidence type="ECO:0000313" key="4">
    <source>
        <dbReference type="Proteomes" id="UP000006365"/>
    </source>
</evidence>
<dbReference type="PANTHER" id="PTHR45947">
    <property type="entry name" value="SULFOQUINOVOSYL TRANSFERASE SQD2"/>
    <property type="match status" value="1"/>
</dbReference>
<dbReference type="Pfam" id="PF00534">
    <property type="entry name" value="Glycos_transf_1"/>
    <property type="match status" value="1"/>
</dbReference>
<dbReference type="PANTHER" id="PTHR45947:SF3">
    <property type="entry name" value="SULFOQUINOVOSYL TRANSFERASE SQD2"/>
    <property type="match status" value="1"/>
</dbReference>
<name>A0A7U3YPI0_DESPD</name>
<dbReference type="GO" id="GO:0016757">
    <property type="term" value="F:glycosyltransferase activity"/>
    <property type="evidence" value="ECO:0007669"/>
    <property type="project" value="TreeGrafter"/>
</dbReference>
<keyword evidence="4" id="KW-1185">Reference proteome</keyword>
<organism evidence="3 4">
    <name type="scientific">Desulfobulbus propionicus (strain ATCC 33891 / DSM 2032 / VKM B-1956 / 1pr3)</name>
    <dbReference type="NCBI Taxonomy" id="577650"/>
    <lineage>
        <taxon>Bacteria</taxon>
        <taxon>Pseudomonadati</taxon>
        <taxon>Thermodesulfobacteriota</taxon>
        <taxon>Desulfobulbia</taxon>
        <taxon>Desulfobulbales</taxon>
        <taxon>Desulfobulbaceae</taxon>
        <taxon>Desulfobulbus</taxon>
    </lineage>
</organism>
<dbReference type="AlphaFoldDB" id="A0A7U3YPI0"/>
<feature type="domain" description="Glycosyltransferase subfamily 4-like N-terminal" evidence="2">
    <location>
        <begin position="21"/>
        <end position="169"/>
    </location>
</feature>
<evidence type="ECO:0000259" key="1">
    <source>
        <dbReference type="Pfam" id="PF00534"/>
    </source>
</evidence>
<dbReference type="Proteomes" id="UP000006365">
    <property type="component" value="Chromosome"/>
</dbReference>
<reference evidence="3 4" key="1">
    <citation type="journal article" date="2011" name="Stand. Genomic Sci.">
        <title>Complete genome sequence of Desulfobulbus propionicus type strain (1pr3).</title>
        <authorList>
            <person name="Pagani I."/>
            <person name="Lapidus A."/>
            <person name="Nolan M."/>
            <person name="Lucas S."/>
            <person name="Hammon N."/>
            <person name="Deshpande S."/>
            <person name="Cheng J.F."/>
            <person name="Chertkov O."/>
            <person name="Davenport K."/>
            <person name="Tapia R."/>
            <person name="Han C."/>
            <person name="Goodwin L."/>
            <person name="Pitluck S."/>
            <person name="Liolios K."/>
            <person name="Mavromatis K."/>
            <person name="Ivanova N."/>
            <person name="Mikhailova N."/>
            <person name="Pati A."/>
            <person name="Chen A."/>
            <person name="Palaniappan K."/>
            <person name="Land M."/>
            <person name="Hauser L."/>
            <person name="Chang Y.J."/>
            <person name="Jeffries C.D."/>
            <person name="Detter J.C."/>
            <person name="Brambilla E."/>
            <person name="Kannan K.P."/>
            <person name="Djao O.D."/>
            <person name="Rohde M."/>
            <person name="Pukall R."/>
            <person name="Spring S."/>
            <person name="Goker M."/>
            <person name="Sikorski J."/>
            <person name="Woyke T."/>
            <person name="Bristow J."/>
            <person name="Eisen J.A."/>
            <person name="Markowitz V."/>
            <person name="Hugenholtz P."/>
            <person name="Kyrpides N.C."/>
            <person name="Klenk H.P."/>
        </authorList>
    </citation>
    <scope>NUCLEOTIDE SEQUENCE [LARGE SCALE GENOMIC DNA]</scope>
    <source>
        <strain evidence="4">ATCC 33891 / DSM 2032 / 1pr3</strain>
    </source>
</reference>
<keyword evidence="3" id="KW-0808">Transferase</keyword>
<dbReference type="InterPro" id="IPR028098">
    <property type="entry name" value="Glyco_trans_4-like_N"/>
</dbReference>
<evidence type="ECO:0000259" key="2">
    <source>
        <dbReference type="Pfam" id="PF13439"/>
    </source>
</evidence>
<dbReference type="InterPro" id="IPR001296">
    <property type="entry name" value="Glyco_trans_1"/>
</dbReference>
<evidence type="ECO:0000313" key="3">
    <source>
        <dbReference type="EMBL" id="ADW19176.1"/>
    </source>
</evidence>
<accession>A0A7U3YPI0</accession>
<dbReference type="EMBL" id="CP002364">
    <property type="protein sequence ID" value="ADW19176.1"/>
    <property type="molecule type" value="Genomic_DNA"/>
</dbReference>
<dbReference type="SUPFAM" id="SSF53756">
    <property type="entry name" value="UDP-Glycosyltransferase/glycogen phosphorylase"/>
    <property type="match status" value="1"/>
</dbReference>
<dbReference type="InterPro" id="IPR050194">
    <property type="entry name" value="Glycosyltransferase_grp1"/>
</dbReference>
<proteinExistence type="predicted"/>
<protein>
    <submittedName>
        <fullName evidence="3">Glycosyl transferase group 1</fullName>
    </submittedName>
</protein>